<dbReference type="AlphaFoldDB" id="A0A931EZ59"/>
<keyword evidence="2" id="KW-1185">Reference proteome</keyword>
<evidence type="ECO:0000313" key="1">
    <source>
        <dbReference type="EMBL" id="MBF8188015.1"/>
    </source>
</evidence>
<evidence type="ECO:0000313" key="2">
    <source>
        <dbReference type="Proteomes" id="UP000605361"/>
    </source>
</evidence>
<comment type="caution">
    <text evidence="1">The sequence shown here is derived from an EMBL/GenBank/DDBJ whole genome shotgun (WGS) entry which is preliminary data.</text>
</comment>
<sequence>MDCGHIESLALAPTGRHVLVGVDRQAEEMDRSPLAGLPPCGGARFQLLRLDLESGNTQIVPGEQDTWIQAW</sequence>
<name>A0A931EZ59_9ACTN</name>
<organism evidence="1 2">
    <name type="scientific">Nonomuraea cypriaca</name>
    <dbReference type="NCBI Taxonomy" id="1187855"/>
    <lineage>
        <taxon>Bacteria</taxon>
        <taxon>Bacillati</taxon>
        <taxon>Actinomycetota</taxon>
        <taxon>Actinomycetes</taxon>
        <taxon>Streptosporangiales</taxon>
        <taxon>Streptosporangiaceae</taxon>
        <taxon>Nonomuraea</taxon>
    </lineage>
</organism>
<accession>A0A931EZ59</accession>
<dbReference type="RefSeq" id="WP_195896969.1">
    <property type="nucleotide sequence ID" value="NZ_JADOGI010000057.1"/>
</dbReference>
<gene>
    <name evidence="1" type="ORF">ITP53_20200</name>
</gene>
<dbReference type="Proteomes" id="UP000605361">
    <property type="component" value="Unassembled WGS sequence"/>
</dbReference>
<reference evidence="1" key="1">
    <citation type="submission" date="2020-11" db="EMBL/GenBank/DDBJ databases">
        <title>Whole-genome analyses of Nonomuraea sp. K274.</title>
        <authorList>
            <person name="Veyisoglu A."/>
        </authorList>
    </citation>
    <scope>NUCLEOTIDE SEQUENCE</scope>
    <source>
        <strain evidence="1">K274</strain>
    </source>
</reference>
<proteinExistence type="predicted"/>
<protein>
    <submittedName>
        <fullName evidence="1">Uncharacterized protein</fullName>
    </submittedName>
</protein>
<dbReference type="EMBL" id="JADOGI010000057">
    <property type="protein sequence ID" value="MBF8188015.1"/>
    <property type="molecule type" value="Genomic_DNA"/>
</dbReference>